<name>A0A392SU06_9FABA</name>
<evidence type="ECO:0000313" key="1">
    <source>
        <dbReference type="EMBL" id="MCI52323.1"/>
    </source>
</evidence>
<evidence type="ECO:0000313" key="2">
    <source>
        <dbReference type="Proteomes" id="UP000265520"/>
    </source>
</evidence>
<organism evidence="1 2">
    <name type="scientific">Trifolium medium</name>
    <dbReference type="NCBI Taxonomy" id="97028"/>
    <lineage>
        <taxon>Eukaryota</taxon>
        <taxon>Viridiplantae</taxon>
        <taxon>Streptophyta</taxon>
        <taxon>Embryophyta</taxon>
        <taxon>Tracheophyta</taxon>
        <taxon>Spermatophyta</taxon>
        <taxon>Magnoliopsida</taxon>
        <taxon>eudicotyledons</taxon>
        <taxon>Gunneridae</taxon>
        <taxon>Pentapetalae</taxon>
        <taxon>rosids</taxon>
        <taxon>fabids</taxon>
        <taxon>Fabales</taxon>
        <taxon>Fabaceae</taxon>
        <taxon>Papilionoideae</taxon>
        <taxon>50 kb inversion clade</taxon>
        <taxon>NPAAA clade</taxon>
        <taxon>Hologalegina</taxon>
        <taxon>IRL clade</taxon>
        <taxon>Trifolieae</taxon>
        <taxon>Trifolium</taxon>
    </lineage>
</organism>
<reference evidence="1 2" key="1">
    <citation type="journal article" date="2018" name="Front. Plant Sci.">
        <title>Red Clover (Trifolium pratense) and Zigzag Clover (T. medium) - A Picture of Genomic Similarities and Differences.</title>
        <authorList>
            <person name="Dluhosova J."/>
            <person name="Istvanek J."/>
            <person name="Nedelnik J."/>
            <person name="Repkova J."/>
        </authorList>
    </citation>
    <scope>NUCLEOTIDE SEQUENCE [LARGE SCALE GENOMIC DNA]</scope>
    <source>
        <strain evidence="2">cv. 10/8</strain>
        <tissue evidence="1">Leaf</tissue>
    </source>
</reference>
<sequence>ESMDNGGNGRTVLEVGADGVAIITIVNPPVNSLSFDGTITLLTFFIDLILEL</sequence>
<comment type="caution">
    <text evidence="1">The sequence shown here is derived from an EMBL/GenBank/DDBJ whole genome shotgun (WGS) entry which is preliminary data.</text>
</comment>
<proteinExistence type="predicted"/>
<dbReference type="AlphaFoldDB" id="A0A392SU06"/>
<accession>A0A392SU06</accession>
<dbReference type="Proteomes" id="UP000265520">
    <property type="component" value="Unassembled WGS sequence"/>
</dbReference>
<feature type="non-terminal residue" evidence="1">
    <location>
        <position position="1"/>
    </location>
</feature>
<keyword evidence="2" id="KW-1185">Reference proteome</keyword>
<protein>
    <submittedName>
        <fullName evidence="1">Glyoxysomal fatty acid beta-oxidation MFP-A protein</fullName>
    </submittedName>
</protein>
<dbReference type="EMBL" id="LXQA010445469">
    <property type="protein sequence ID" value="MCI52323.1"/>
    <property type="molecule type" value="Genomic_DNA"/>
</dbReference>